<comment type="caution">
    <text evidence="1">The sequence shown here is derived from an EMBL/GenBank/DDBJ whole genome shotgun (WGS) entry which is preliminary data.</text>
</comment>
<dbReference type="Proteomes" id="UP001165960">
    <property type="component" value="Unassembled WGS sequence"/>
</dbReference>
<evidence type="ECO:0000313" key="2">
    <source>
        <dbReference type="Proteomes" id="UP001165960"/>
    </source>
</evidence>
<gene>
    <name evidence="1" type="ORF">DSO57_1039330</name>
</gene>
<name>A0ACC2T9A3_9FUNG</name>
<organism evidence="1 2">
    <name type="scientific">Entomophthora muscae</name>
    <dbReference type="NCBI Taxonomy" id="34485"/>
    <lineage>
        <taxon>Eukaryota</taxon>
        <taxon>Fungi</taxon>
        <taxon>Fungi incertae sedis</taxon>
        <taxon>Zoopagomycota</taxon>
        <taxon>Entomophthoromycotina</taxon>
        <taxon>Entomophthoromycetes</taxon>
        <taxon>Entomophthorales</taxon>
        <taxon>Entomophthoraceae</taxon>
        <taxon>Entomophthora</taxon>
    </lineage>
</organism>
<proteinExistence type="predicted"/>
<evidence type="ECO:0000313" key="1">
    <source>
        <dbReference type="EMBL" id="KAJ9071203.1"/>
    </source>
</evidence>
<sequence>FPVVYLCRASEHGTQHGQEPTNSLSCKPKLLSYSENHQSPKDNSPNGHQIATNLVPPKIQTYAKLVAFLKEIKTKPIASSANDHQQLPVFCPEWAMQLASSGDMVNSSSKKKHCHFCSPEQT</sequence>
<keyword evidence="2" id="KW-1185">Reference proteome</keyword>
<feature type="non-terminal residue" evidence="1">
    <location>
        <position position="1"/>
    </location>
</feature>
<reference evidence="1" key="1">
    <citation type="submission" date="2022-04" db="EMBL/GenBank/DDBJ databases">
        <title>Genome of the entomopathogenic fungus Entomophthora muscae.</title>
        <authorList>
            <person name="Elya C."/>
            <person name="Lovett B.R."/>
            <person name="Lee E."/>
            <person name="Macias A.M."/>
            <person name="Hajek A.E."/>
            <person name="De Bivort B.L."/>
            <person name="Kasson M.T."/>
            <person name="De Fine Licht H.H."/>
            <person name="Stajich J.E."/>
        </authorList>
    </citation>
    <scope>NUCLEOTIDE SEQUENCE</scope>
    <source>
        <strain evidence="1">Berkeley</strain>
    </source>
</reference>
<dbReference type="EMBL" id="QTSX02003475">
    <property type="protein sequence ID" value="KAJ9071203.1"/>
    <property type="molecule type" value="Genomic_DNA"/>
</dbReference>
<protein>
    <submittedName>
        <fullName evidence="1">Uncharacterized protein</fullName>
    </submittedName>
</protein>
<accession>A0ACC2T9A3</accession>